<feature type="compositionally biased region" description="Basic and acidic residues" evidence="2">
    <location>
        <begin position="155"/>
        <end position="171"/>
    </location>
</feature>
<reference evidence="4" key="2">
    <citation type="submission" date="2020-09" db="EMBL/GenBank/DDBJ databases">
        <authorList>
            <person name="Sun Q."/>
            <person name="Zhou Y."/>
        </authorList>
    </citation>
    <scope>NUCLEOTIDE SEQUENCE</scope>
    <source>
        <strain evidence="4">CGMCC 1.12785</strain>
    </source>
</reference>
<name>A0A8J2TXS2_9MICO</name>
<dbReference type="SUPFAM" id="SSF53448">
    <property type="entry name" value="Nucleotide-diphospho-sugar transferases"/>
    <property type="match status" value="1"/>
</dbReference>
<dbReference type="EMBL" id="BMFY01000005">
    <property type="protein sequence ID" value="GGA12380.1"/>
    <property type="molecule type" value="Genomic_DNA"/>
</dbReference>
<feature type="compositionally biased region" description="Polar residues" evidence="2">
    <location>
        <begin position="198"/>
        <end position="211"/>
    </location>
</feature>
<keyword evidence="5" id="KW-1185">Reference proteome</keyword>
<protein>
    <recommendedName>
        <fullName evidence="3">MobA-like NTP transferase domain-containing protein</fullName>
    </recommendedName>
</protein>
<dbReference type="AlphaFoldDB" id="A0A8J2TXS2"/>
<evidence type="ECO:0000256" key="1">
    <source>
        <dbReference type="ARBA" id="ARBA00022679"/>
    </source>
</evidence>
<dbReference type="InterPro" id="IPR029044">
    <property type="entry name" value="Nucleotide-diphossugar_trans"/>
</dbReference>
<feature type="compositionally biased region" description="Polar residues" evidence="2">
    <location>
        <begin position="27"/>
        <end position="36"/>
    </location>
</feature>
<keyword evidence="1" id="KW-0808">Transferase</keyword>
<feature type="region of interest" description="Disordered" evidence="2">
    <location>
        <begin position="101"/>
        <end position="236"/>
    </location>
</feature>
<dbReference type="GO" id="GO:0016779">
    <property type="term" value="F:nucleotidyltransferase activity"/>
    <property type="evidence" value="ECO:0007669"/>
    <property type="project" value="TreeGrafter"/>
</dbReference>
<feature type="domain" description="MobA-like NTP transferase" evidence="3">
    <location>
        <begin position="48"/>
        <end position="101"/>
    </location>
</feature>
<dbReference type="Pfam" id="PF12804">
    <property type="entry name" value="NTP_transf_3"/>
    <property type="match status" value="2"/>
</dbReference>
<gene>
    <name evidence="4" type="ORF">GCM10011333_14040</name>
</gene>
<evidence type="ECO:0000313" key="5">
    <source>
        <dbReference type="Proteomes" id="UP000616114"/>
    </source>
</evidence>
<evidence type="ECO:0000259" key="3">
    <source>
        <dbReference type="Pfam" id="PF12804"/>
    </source>
</evidence>
<evidence type="ECO:0000313" key="4">
    <source>
        <dbReference type="EMBL" id="GGA12380.1"/>
    </source>
</evidence>
<dbReference type="Proteomes" id="UP000616114">
    <property type="component" value="Unassembled WGS sequence"/>
</dbReference>
<dbReference type="Gene3D" id="3.90.550.10">
    <property type="entry name" value="Spore Coat Polysaccharide Biosynthesis Protein SpsA, Chain A"/>
    <property type="match status" value="2"/>
</dbReference>
<evidence type="ECO:0000256" key="2">
    <source>
        <dbReference type="SAM" id="MobiDB-lite"/>
    </source>
</evidence>
<proteinExistence type="predicted"/>
<reference evidence="4" key="1">
    <citation type="journal article" date="2014" name="Int. J. Syst. Evol. Microbiol.">
        <title>Complete genome sequence of Corynebacterium casei LMG S-19264T (=DSM 44701T), isolated from a smear-ripened cheese.</title>
        <authorList>
            <consortium name="US DOE Joint Genome Institute (JGI-PGF)"/>
            <person name="Walter F."/>
            <person name="Albersmeier A."/>
            <person name="Kalinowski J."/>
            <person name="Ruckert C."/>
        </authorList>
    </citation>
    <scope>NUCLEOTIDE SEQUENCE</scope>
    <source>
        <strain evidence="4">CGMCC 1.12785</strain>
    </source>
</reference>
<organism evidence="4 5">
    <name type="scientific">Sediminivirga luteola</name>
    <dbReference type="NCBI Taxonomy" id="1774748"/>
    <lineage>
        <taxon>Bacteria</taxon>
        <taxon>Bacillati</taxon>
        <taxon>Actinomycetota</taxon>
        <taxon>Actinomycetes</taxon>
        <taxon>Micrococcales</taxon>
        <taxon>Brevibacteriaceae</taxon>
        <taxon>Sediminivirga</taxon>
    </lineage>
</organism>
<sequence>MTMGASAWAQRRIGRGASGPERIGTVSEETMSQEQAGETPMSAPSYAVIVLAGGRSRRMGGADKLELSLGSRTLLGGCLASVREAFPQAVIAVAGPERPSALTLRTPPSPPIPAAAGGPVPLRLPIPRRPAARQDTQQSAPPPGTPAHSTSPHSAPHDAQPHSTQPHDTRPHGTGRGASDHPALDTGAAPHAGGLSVPGTNAPSRSASGQMRKSDSPQVRWCREEPAGGGPAPGIAAGVGALTDEIPALDAVLVCAGDMPRAGEALAAVASALGQAPLEIDAVLASDGERWQPLCAAWRPESLARALRLAGAPLAGRPVRALLDHARIQAVPVAPELLADIDTPGDYAAHRVRRR</sequence>
<accession>A0A8J2TXS2</accession>
<dbReference type="PANTHER" id="PTHR19136:SF81">
    <property type="entry name" value="MOLYBDENUM COFACTOR GUANYLYLTRANSFERASE"/>
    <property type="match status" value="1"/>
</dbReference>
<feature type="region of interest" description="Disordered" evidence="2">
    <location>
        <begin position="1"/>
        <end position="41"/>
    </location>
</feature>
<comment type="caution">
    <text evidence="4">The sequence shown here is derived from an EMBL/GenBank/DDBJ whole genome shotgun (WGS) entry which is preliminary data.</text>
</comment>
<dbReference type="PANTHER" id="PTHR19136">
    <property type="entry name" value="MOLYBDENUM COFACTOR GUANYLYLTRANSFERASE"/>
    <property type="match status" value="1"/>
</dbReference>
<feature type="domain" description="MobA-like NTP transferase" evidence="3">
    <location>
        <begin position="215"/>
        <end position="312"/>
    </location>
</feature>
<dbReference type="InterPro" id="IPR025877">
    <property type="entry name" value="MobA-like_NTP_Trfase"/>
</dbReference>